<dbReference type="PaxDb" id="55529-EKX44309"/>
<feature type="region of interest" description="Disordered" evidence="1">
    <location>
        <begin position="198"/>
        <end position="236"/>
    </location>
</feature>
<feature type="compositionally biased region" description="Basic residues" evidence="1">
    <location>
        <begin position="205"/>
        <end position="216"/>
    </location>
</feature>
<reference evidence="4" key="2">
    <citation type="submission" date="2012-11" db="EMBL/GenBank/DDBJ databases">
        <authorList>
            <person name="Kuo A."/>
            <person name="Curtis B.A."/>
            <person name="Tanifuji G."/>
            <person name="Burki F."/>
            <person name="Gruber A."/>
            <person name="Irimia M."/>
            <person name="Maruyama S."/>
            <person name="Arias M.C."/>
            <person name="Ball S.G."/>
            <person name="Gile G.H."/>
            <person name="Hirakawa Y."/>
            <person name="Hopkins J.F."/>
            <person name="Rensing S.A."/>
            <person name="Schmutz J."/>
            <person name="Symeonidi A."/>
            <person name="Elias M."/>
            <person name="Eveleigh R.J."/>
            <person name="Herman E.K."/>
            <person name="Klute M.J."/>
            <person name="Nakayama T."/>
            <person name="Obornik M."/>
            <person name="Reyes-Prieto A."/>
            <person name="Armbrust E.V."/>
            <person name="Aves S.J."/>
            <person name="Beiko R.G."/>
            <person name="Coutinho P."/>
            <person name="Dacks J.B."/>
            <person name="Durnford D.G."/>
            <person name="Fast N.M."/>
            <person name="Green B.R."/>
            <person name="Grisdale C."/>
            <person name="Hempe F."/>
            <person name="Henrissat B."/>
            <person name="Hoppner M.P."/>
            <person name="Ishida K.-I."/>
            <person name="Kim E."/>
            <person name="Koreny L."/>
            <person name="Kroth P.G."/>
            <person name="Liu Y."/>
            <person name="Malik S.-B."/>
            <person name="Maier U.G."/>
            <person name="McRose D."/>
            <person name="Mock T."/>
            <person name="Neilson J.A."/>
            <person name="Onodera N.T."/>
            <person name="Poole A.M."/>
            <person name="Pritham E.J."/>
            <person name="Richards T.A."/>
            <person name="Rocap G."/>
            <person name="Roy S.W."/>
            <person name="Sarai C."/>
            <person name="Schaack S."/>
            <person name="Shirato S."/>
            <person name="Slamovits C.H."/>
            <person name="Spencer D.F."/>
            <person name="Suzuki S."/>
            <person name="Worden A.Z."/>
            <person name="Zauner S."/>
            <person name="Barry K."/>
            <person name="Bell C."/>
            <person name="Bharti A.K."/>
            <person name="Crow J.A."/>
            <person name="Grimwood J."/>
            <person name="Kramer R."/>
            <person name="Lindquist E."/>
            <person name="Lucas S."/>
            <person name="Salamov A."/>
            <person name="McFadden G.I."/>
            <person name="Lane C.E."/>
            <person name="Keeling P.J."/>
            <person name="Gray M.W."/>
            <person name="Grigoriev I.V."/>
            <person name="Archibald J.M."/>
        </authorList>
    </citation>
    <scope>NUCLEOTIDE SEQUENCE</scope>
    <source>
        <strain evidence="4">CCMP2712</strain>
    </source>
</reference>
<dbReference type="AlphaFoldDB" id="L1J895"/>
<dbReference type="EMBL" id="JH993005">
    <property type="protein sequence ID" value="EKX44309.1"/>
    <property type="molecule type" value="Genomic_DNA"/>
</dbReference>
<evidence type="ECO:0000313" key="3">
    <source>
        <dbReference type="EnsemblProtists" id="EKX44309"/>
    </source>
</evidence>
<feature type="region of interest" description="Disordered" evidence="1">
    <location>
        <begin position="89"/>
        <end position="161"/>
    </location>
</feature>
<dbReference type="GeneID" id="17300983"/>
<feature type="compositionally biased region" description="Low complexity" evidence="1">
    <location>
        <begin position="96"/>
        <end position="123"/>
    </location>
</feature>
<organism evidence="2">
    <name type="scientific">Guillardia theta (strain CCMP2712)</name>
    <name type="common">Cryptophyte</name>
    <dbReference type="NCBI Taxonomy" id="905079"/>
    <lineage>
        <taxon>Eukaryota</taxon>
        <taxon>Cryptophyceae</taxon>
        <taxon>Pyrenomonadales</taxon>
        <taxon>Geminigeraceae</taxon>
        <taxon>Guillardia</taxon>
    </lineage>
</organism>
<dbReference type="RefSeq" id="XP_005831289.1">
    <property type="nucleotide sequence ID" value="XM_005831232.1"/>
</dbReference>
<feature type="compositionally biased region" description="Low complexity" evidence="1">
    <location>
        <begin position="144"/>
        <end position="161"/>
    </location>
</feature>
<dbReference type="KEGG" id="gtt:GUITHDRAFT_109764"/>
<name>L1J895_GUITC</name>
<evidence type="ECO:0000313" key="4">
    <source>
        <dbReference type="Proteomes" id="UP000011087"/>
    </source>
</evidence>
<sequence length="367" mass="41052">MGNENSRSNIVEEGVNHLNCLQARNYHQWMEVNMPKKRKAEHPNDPDWWDRMKKRQVHHPQTMTHRKFMGEEETSQKISKFVGLRPTETPATINFSGQQSQRVGRVSSSSISPTSSSYRFSIRLPEADGNEPDQRNSRHSMFEDASASLRRSSSSVDLPVSSLDGDRRSTFAFDVPAFVGTSSSADSRLDQSMSLYTSNGQNISRSHKSRNARPHPRSLADITNMPSPSKKSDKGPLWYSSTITISDANAAEWSKTKKSMLEEAVAAALDLPIEDVQATDELRDMLLQAGMSLKTSQFVGTQHVPTDPAEEQLAFPSTDPRDLNSQLSSSQYRNGYSLRQKLLEANMQNSDEFASLFSSRSSMNGIL</sequence>
<dbReference type="HOGENOM" id="CLU_755340_0_0_1"/>
<protein>
    <submittedName>
        <fullName evidence="2 3">Uncharacterized protein</fullName>
    </submittedName>
</protein>
<dbReference type="Proteomes" id="UP000011087">
    <property type="component" value="Unassembled WGS sequence"/>
</dbReference>
<keyword evidence="4" id="KW-1185">Reference proteome</keyword>
<proteinExistence type="predicted"/>
<accession>L1J895</accession>
<feature type="compositionally biased region" description="Basic and acidic residues" evidence="1">
    <location>
        <begin position="132"/>
        <end position="142"/>
    </location>
</feature>
<gene>
    <name evidence="2" type="ORF">GUITHDRAFT_109764</name>
</gene>
<dbReference type="EnsemblProtists" id="EKX44309">
    <property type="protein sequence ID" value="EKX44309"/>
    <property type="gene ID" value="GUITHDRAFT_109764"/>
</dbReference>
<reference evidence="3" key="3">
    <citation type="submission" date="2015-06" db="UniProtKB">
        <authorList>
            <consortium name="EnsemblProtists"/>
        </authorList>
    </citation>
    <scope>IDENTIFICATION</scope>
</reference>
<evidence type="ECO:0000256" key="1">
    <source>
        <dbReference type="SAM" id="MobiDB-lite"/>
    </source>
</evidence>
<reference evidence="2 4" key="1">
    <citation type="journal article" date="2012" name="Nature">
        <title>Algal genomes reveal evolutionary mosaicism and the fate of nucleomorphs.</title>
        <authorList>
            <consortium name="DOE Joint Genome Institute"/>
            <person name="Curtis B.A."/>
            <person name="Tanifuji G."/>
            <person name="Burki F."/>
            <person name="Gruber A."/>
            <person name="Irimia M."/>
            <person name="Maruyama S."/>
            <person name="Arias M.C."/>
            <person name="Ball S.G."/>
            <person name="Gile G.H."/>
            <person name="Hirakawa Y."/>
            <person name="Hopkins J.F."/>
            <person name="Kuo A."/>
            <person name="Rensing S.A."/>
            <person name="Schmutz J."/>
            <person name="Symeonidi A."/>
            <person name="Elias M."/>
            <person name="Eveleigh R.J."/>
            <person name="Herman E.K."/>
            <person name="Klute M.J."/>
            <person name="Nakayama T."/>
            <person name="Obornik M."/>
            <person name="Reyes-Prieto A."/>
            <person name="Armbrust E.V."/>
            <person name="Aves S.J."/>
            <person name="Beiko R.G."/>
            <person name="Coutinho P."/>
            <person name="Dacks J.B."/>
            <person name="Durnford D.G."/>
            <person name="Fast N.M."/>
            <person name="Green B.R."/>
            <person name="Grisdale C.J."/>
            <person name="Hempel F."/>
            <person name="Henrissat B."/>
            <person name="Hoppner M.P."/>
            <person name="Ishida K."/>
            <person name="Kim E."/>
            <person name="Koreny L."/>
            <person name="Kroth P.G."/>
            <person name="Liu Y."/>
            <person name="Malik S.B."/>
            <person name="Maier U.G."/>
            <person name="McRose D."/>
            <person name="Mock T."/>
            <person name="Neilson J.A."/>
            <person name="Onodera N.T."/>
            <person name="Poole A.M."/>
            <person name="Pritham E.J."/>
            <person name="Richards T.A."/>
            <person name="Rocap G."/>
            <person name="Roy S.W."/>
            <person name="Sarai C."/>
            <person name="Schaack S."/>
            <person name="Shirato S."/>
            <person name="Slamovits C.H."/>
            <person name="Spencer D.F."/>
            <person name="Suzuki S."/>
            <person name="Worden A.Z."/>
            <person name="Zauner S."/>
            <person name="Barry K."/>
            <person name="Bell C."/>
            <person name="Bharti A.K."/>
            <person name="Crow J.A."/>
            <person name="Grimwood J."/>
            <person name="Kramer R."/>
            <person name="Lindquist E."/>
            <person name="Lucas S."/>
            <person name="Salamov A."/>
            <person name="McFadden G.I."/>
            <person name="Lane C.E."/>
            <person name="Keeling P.J."/>
            <person name="Gray M.W."/>
            <person name="Grigoriev I.V."/>
            <person name="Archibald J.M."/>
        </authorList>
    </citation>
    <scope>NUCLEOTIDE SEQUENCE</scope>
    <source>
        <strain evidence="2 4">CCMP2712</strain>
    </source>
</reference>
<evidence type="ECO:0000313" key="2">
    <source>
        <dbReference type="EMBL" id="EKX44309.1"/>
    </source>
</evidence>